<evidence type="ECO:0000256" key="8">
    <source>
        <dbReference type="SAM" id="MobiDB-lite"/>
    </source>
</evidence>
<feature type="transmembrane region" description="Helical" evidence="9">
    <location>
        <begin position="338"/>
        <end position="366"/>
    </location>
</feature>
<evidence type="ECO:0000256" key="4">
    <source>
        <dbReference type="ARBA" id="ARBA00022692"/>
    </source>
</evidence>
<feature type="transmembrane region" description="Helical" evidence="9">
    <location>
        <begin position="64"/>
        <end position="84"/>
    </location>
</feature>
<feature type="transmembrane region" description="Helical" evidence="9">
    <location>
        <begin position="25"/>
        <end position="52"/>
    </location>
</feature>
<dbReference type="Pfam" id="PF06808">
    <property type="entry name" value="DctM"/>
    <property type="match status" value="1"/>
</dbReference>
<evidence type="ECO:0000259" key="10">
    <source>
        <dbReference type="Pfam" id="PF06808"/>
    </source>
</evidence>
<keyword evidence="6 9" id="KW-0472">Membrane</keyword>
<evidence type="ECO:0000256" key="1">
    <source>
        <dbReference type="ARBA" id="ARBA00004429"/>
    </source>
</evidence>
<dbReference type="EMBL" id="SJFN01000009">
    <property type="protein sequence ID" value="TBW39010.1"/>
    <property type="molecule type" value="Genomic_DNA"/>
</dbReference>
<feature type="transmembrane region" description="Helical" evidence="9">
    <location>
        <begin position="261"/>
        <end position="282"/>
    </location>
</feature>
<dbReference type="OrthoDB" id="7357623at2"/>
<dbReference type="InterPro" id="IPR004681">
    <property type="entry name" value="TRAP_DctM"/>
</dbReference>
<dbReference type="Proteomes" id="UP000292781">
    <property type="component" value="Unassembled WGS sequence"/>
</dbReference>
<comment type="caution">
    <text evidence="11">The sequence shown here is derived from an EMBL/GenBank/DDBJ whole genome shotgun (WGS) entry which is preliminary data.</text>
</comment>
<protein>
    <submittedName>
        <fullName evidence="11">TRAP transporter large permease subunit</fullName>
    </submittedName>
</protein>
<keyword evidence="2" id="KW-1003">Cell membrane</keyword>
<name>A0A4V2KTW9_9HYPH</name>
<feature type="transmembrane region" description="Helical" evidence="9">
    <location>
        <begin position="421"/>
        <end position="441"/>
    </location>
</feature>
<evidence type="ECO:0000256" key="6">
    <source>
        <dbReference type="ARBA" id="ARBA00023136"/>
    </source>
</evidence>
<feature type="region of interest" description="Disordered" evidence="8">
    <location>
        <begin position="464"/>
        <end position="492"/>
    </location>
</feature>
<evidence type="ECO:0000256" key="3">
    <source>
        <dbReference type="ARBA" id="ARBA00022519"/>
    </source>
</evidence>
<feature type="transmembrane region" description="Helical" evidence="9">
    <location>
        <begin position="294"/>
        <end position="318"/>
    </location>
</feature>
<accession>A0A4V2KTW9</accession>
<dbReference type="PANTHER" id="PTHR33362:SF7">
    <property type="entry name" value="SLL1103 PROTEIN"/>
    <property type="match status" value="1"/>
</dbReference>
<feature type="transmembrane region" description="Helical" evidence="9">
    <location>
        <begin position="378"/>
        <end position="401"/>
    </location>
</feature>
<dbReference type="GO" id="GO:0005886">
    <property type="term" value="C:plasma membrane"/>
    <property type="evidence" value="ECO:0007669"/>
    <property type="project" value="UniProtKB-SubCell"/>
</dbReference>
<sequence>MAALGLLLLLGVAVALVTTGLPAHVVLVGASVIGALAAVIGGVGSFDVFAALPSRLIGLLDNDLLQAIPLYVAMGALIDRLPIVDSVFVTLMAALPGRHDNRPLVAALALGALMGPMNGSVGASVVALTRTLAPRLKASGIDPATRQTLIAVASTLGVVVPPSLVLILLGDAMLSAHTAALNATGRFDLIVNNRDIFRAALLPAGLFLTAAIVVALVLGRRRAAVDTVASPPSRRDVAVTVTALTFLVALLGGVATGRFYAVEAAAMGALVLFVAAAVGGRLRGGELPRLLDETLATTGVLFALLAAATTFTLVLRVLGTDRLVGSWLEHLPGGPTGIAAAGLAIIGLSAFVLDAFEIIFVIVPIVAPAILVHVEDAAWVSVLILLTLELSFLTPPIGYALMLSRSLMPDAPPLRWTLRRLAPFLVAQAAVLGLVFAFPGLTHPERIFAGATVPVAPRGPATTGGDIPFPEFPATPDFSGIGPAGGDPSHPR</sequence>
<dbReference type="PANTHER" id="PTHR33362">
    <property type="entry name" value="SIALIC ACID TRAP TRANSPORTER PERMEASE PROTEIN SIAT-RELATED"/>
    <property type="match status" value="1"/>
</dbReference>
<keyword evidence="3 7" id="KW-0997">Cell inner membrane</keyword>
<feature type="domain" description="TRAP C4-dicarboxylate transport system permease DctM subunit" evidence="10">
    <location>
        <begin position="11"/>
        <end position="440"/>
    </location>
</feature>
<dbReference type="AlphaFoldDB" id="A0A4V2KTW9"/>
<evidence type="ECO:0000256" key="2">
    <source>
        <dbReference type="ARBA" id="ARBA00022475"/>
    </source>
</evidence>
<feature type="transmembrane region" description="Helical" evidence="9">
    <location>
        <begin position="104"/>
        <end position="128"/>
    </location>
</feature>
<evidence type="ECO:0000313" key="12">
    <source>
        <dbReference type="Proteomes" id="UP000292781"/>
    </source>
</evidence>
<feature type="transmembrane region" description="Helical" evidence="9">
    <location>
        <begin position="237"/>
        <end position="255"/>
    </location>
</feature>
<keyword evidence="7" id="KW-0813">Transport</keyword>
<evidence type="ECO:0000256" key="5">
    <source>
        <dbReference type="ARBA" id="ARBA00022989"/>
    </source>
</evidence>
<reference evidence="11 12" key="1">
    <citation type="submission" date="2019-02" db="EMBL/GenBank/DDBJ databases">
        <title>Siculibacillus lacustris gen. nov., sp. nov., a new rosette-forming bacterium isolated from a freshwater crater lake (Lake St. Ana, Romania).</title>
        <authorList>
            <person name="Felfoldi T."/>
            <person name="Marton Z."/>
            <person name="Szabo A."/>
            <person name="Mentes A."/>
            <person name="Boka K."/>
            <person name="Marialigeti K."/>
            <person name="Mathe I."/>
            <person name="Koncz M."/>
            <person name="Schumann P."/>
            <person name="Toth E."/>
        </authorList>
    </citation>
    <scope>NUCLEOTIDE SEQUENCE [LARGE SCALE GENOMIC DNA]</scope>
    <source>
        <strain evidence="11 12">SA-279</strain>
    </source>
</reference>
<dbReference type="RefSeq" id="WP_131307891.1">
    <property type="nucleotide sequence ID" value="NZ_SJFN01000009.1"/>
</dbReference>
<dbReference type="InterPro" id="IPR010656">
    <property type="entry name" value="DctM"/>
</dbReference>
<keyword evidence="4 9" id="KW-0812">Transmembrane</keyword>
<comment type="subcellular location">
    <subcellularLocation>
        <location evidence="1 7">Cell inner membrane</location>
        <topology evidence="1 7">Multi-pass membrane protein</topology>
    </subcellularLocation>
</comment>
<evidence type="ECO:0000313" key="11">
    <source>
        <dbReference type="EMBL" id="TBW39010.1"/>
    </source>
</evidence>
<evidence type="ECO:0000256" key="9">
    <source>
        <dbReference type="SAM" id="Phobius"/>
    </source>
</evidence>
<feature type="transmembrane region" description="Helical" evidence="9">
    <location>
        <begin position="149"/>
        <end position="176"/>
    </location>
</feature>
<keyword evidence="12" id="KW-1185">Reference proteome</keyword>
<proteinExistence type="predicted"/>
<dbReference type="GO" id="GO:0022857">
    <property type="term" value="F:transmembrane transporter activity"/>
    <property type="evidence" value="ECO:0007669"/>
    <property type="project" value="UniProtKB-UniRule"/>
</dbReference>
<gene>
    <name evidence="11" type="ORF">EYW49_07720</name>
</gene>
<comment type="function">
    <text evidence="7">Part of the tripartite ATP-independent periplasmic (TRAP) transport system.</text>
</comment>
<organism evidence="11 12">
    <name type="scientific">Siculibacillus lacustris</name>
    <dbReference type="NCBI Taxonomy" id="1549641"/>
    <lineage>
        <taxon>Bacteria</taxon>
        <taxon>Pseudomonadati</taxon>
        <taxon>Pseudomonadota</taxon>
        <taxon>Alphaproteobacteria</taxon>
        <taxon>Hyphomicrobiales</taxon>
        <taxon>Ancalomicrobiaceae</taxon>
        <taxon>Siculibacillus</taxon>
    </lineage>
</organism>
<feature type="transmembrane region" description="Helical" evidence="9">
    <location>
        <begin position="196"/>
        <end position="217"/>
    </location>
</feature>
<evidence type="ECO:0000256" key="7">
    <source>
        <dbReference type="RuleBase" id="RU369079"/>
    </source>
</evidence>
<keyword evidence="5 9" id="KW-1133">Transmembrane helix</keyword>